<dbReference type="Proteomes" id="UP000321638">
    <property type="component" value="Unassembled WGS sequence"/>
</dbReference>
<sequence>MACYVLLELTAKPGTGAAVLEDLREALPETRNKEGCLNVDVTANDDNPDNILLVMRWASRRHYETYRAWRDASGVVASFAEKTVGGLSTRFFNPTDV</sequence>
<dbReference type="InterPro" id="IPR007138">
    <property type="entry name" value="ABM_dom"/>
</dbReference>
<accession>A0A5C8PQ04</accession>
<dbReference type="Gene3D" id="3.30.70.100">
    <property type="match status" value="1"/>
</dbReference>
<organism evidence="2 3">
    <name type="scientific">Vineibacter terrae</name>
    <dbReference type="NCBI Taxonomy" id="2586908"/>
    <lineage>
        <taxon>Bacteria</taxon>
        <taxon>Pseudomonadati</taxon>
        <taxon>Pseudomonadota</taxon>
        <taxon>Alphaproteobacteria</taxon>
        <taxon>Hyphomicrobiales</taxon>
        <taxon>Vineibacter</taxon>
    </lineage>
</organism>
<reference evidence="2 3" key="1">
    <citation type="submission" date="2019-06" db="EMBL/GenBank/DDBJ databases">
        <title>New taxonomy in bacterial strain CC-CFT640, isolated from vineyard.</title>
        <authorList>
            <person name="Lin S.-Y."/>
            <person name="Tsai C.-F."/>
            <person name="Young C.-C."/>
        </authorList>
    </citation>
    <scope>NUCLEOTIDE SEQUENCE [LARGE SCALE GENOMIC DNA]</scope>
    <source>
        <strain evidence="2 3">CC-CFT640</strain>
    </source>
</reference>
<dbReference type="SUPFAM" id="SSF54909">
    <property type="entry name" value="Dimeric alpha+beta barrel"/>
    <property type="match status" value="1"/>
</dbReference>
<protein>
    <recommendedName>
        <fullName evidence="1">ABM domain-containing protein</fullName>
    </recommendedName>
</protein>
<proteinExistence type="predicted"/>
<dbReference type="EMBL" id="VDUZ01000010">
    <property type="protein sequence ID" value="TXL76803.1"/>
    <property type="molecule type" value="Genomic_DNA"/>
</dbReference>
<evidence type="ECO:0000313" key="3">
    <source>
        <dbReference type="Proteomes" id="UP000321638"/>
    </source>
</evidence>
<dbReference type="OrthoDB" id="7376024at2"/>
<dbReference type="InterPro" id="IPR011008">
    <property type="entry name" value="Dimeric_a/b-barrel"/>
</dbReference>
<gene>
    <name evidence="2" type="ORF">FHP25_11495</name>
</gene>
<dbReference type="Pfam" id="PF03992">
    <property type="entry name" value="ABM"/>
    <property type="match status" value="1"/>
</dbReference>
<name>A0A5C8PQ04_9HYPH</name>
<comment type="caution">
    <text evidence="2">The sequence shown here is derived from an EMBL/GenBank/DDBJ whole genome shotgun (WGS) entry which is preliminary data.</text>
</comment>
<dbReference type="RefSeq" id="WP_147847067.1">
    <property type="nucleotide sequence ID" value="NZ_DATAJT010000351.1"/>
</dbReference>
<dbReference type="AlphaFoldDB" id="A0A5C8PQ04"/>
<keyword evidence="3" id="KW-1185">Reference proteome</keyword>
<feature type="domain" description="ABM" evidence="1">
    <location>
        <begin position="4"/>
        <end position="67"/>
    </location>
</feature>
<evidence type="ECO:0000313" key="2">
    <source>
        <dbReference type="EMBL" id="TXL76803.1"/>
    </source>
</evidence>
<evidence type="ECO:0000259" key="1">
    <source>
        <dbReference type="Pfam" id="PF03992"/>
    </source>
</evidence>